<dbReference type="Pfam" id="PF00436">
    <property type="entry name" value="SSB"/>
    <property type="match status" value="1"/>
</dbReference>
<dbReference type="EMBL" id="JANBUY010000381">
    <property type="protein sequence ID" value="KAJ2859533.1"/>
    <property type="molecule type" value="Genomic_DNA"/>
</dbReference>
<dbReference type="NCBIfam" id="TIGR00621">
    <property type="entry name" value="ssb"/>
    <property type="match status" value="1"/>
</dbReference>
<accession>A0A9W8IK72</accession>
<protein>
    <recommendedName>
        <fullName evidence="5">Nucleic acid-binding protein</fullName>
    </recommendedName>
</protein>
<keyword evidence="1 2" id="KW-0238">DNA-binding</keyword>
<dbReference type="InterPro" id="IPR011344">
    <property type="entry name" value="ssDNA-bd"/>
</dbReference>
<dbReference type="GO" id="GO:0042645">
    <property type="term" value="C:mitochondrial nucleoid"/>
    <property type="evidence" value="ECO:0007669"/>
    <property type="project" value="TreeGrafter"/>
</dbReference>
<proteinExistence type="inferred from homology"/>
<dbReference type="InterPro" id="IPR012340">
    <property type="entry name" value="NA-bd_OB-fold"/>
</dbReference>
<reference evidence="3" key="1">
    <citation type="submission" date="2022-07" db="EMBL/GenBank/DDBJ databases">
        <title>Phylogenomic reconstructions and comparative analyses of Kickxellomycotina fungi.</title>
        <authorList>
            <person name="Reynolds N.K."/>
            <person name="Stajich J.E."/>
            <person name="Barry K."/>
            <person name="Grigoriev I.V."/>
            <person name="Crous P."/>
            <person name="Smith M.E."/>
        </authorList>
    </citation>
    <scope>NUCLEOTIDE SEQUENCE</scope>
    <source>
        <strain evidence="3">RSA 476</strain>
    </source>
</reference>
<comment type="caution">
    <text evidence="3">The sequence shown here is derived from an EMBL/GenBank/DDBJ whole genome shotgun (WGS) entry which is preliminary data.</text>
</comment>
<dbReference type="AlphaFoldDB" id="A0A9W8IK72"/>
<dbReference type="GO" id="GO:0006264">
    <property type="term" value="P:mitochondrial DNA replication"/>
    <property type="evidence" value="ECO:0007669"/>
    <property type="project" value="TreeGrafter"/>
</dbReference>
<dbReference type="Proteomes" id="UP001140074">
    <property type="component" value="Unassembled WGS sequence"/>
</dbReference>
<dbReference type="GO" id="GO:0003697">
    <property type="term" value="F:single-stranded DNA binding"/>
    <property type="evidence" value="ECO:0007669"/>
    <property type="project" value="InterPro"/>
</dbReference>
<evidence type="ECO:0000256" key="1">
    <source>
        <dbReference type="ARBA" id="ARBA00023125"/>
    </source>
</evidence>
<evidence type="ECO:0000313" key="3">
    <source>
        <dbReference type="EMBL" id="KAJ2859533.1"/>
    </source>
</evidence>
<dbReference type="SUPFAM" id="SSF50249">
    <property type="entry name" value="Nucleic acid-binding proteins"/>
    <property type="match status" value="1"/>
</dbReference>
<organism evidence="3 4">
    <name type="scientific">Coemansia aciculifera</name>
    <dbReference type="NCBI Taxonomy" id="417176"/>
    <lineage>
        <taxon>Eukaryota</taxon>
        <taxon>Fungi</taxon>
        <taxon>Fungi incertae sedis</taxon>
        <taxon>Zoopagomycota</taxon>
        <taxon>Kickxellomycotina</taxon>
        <taxon>Kickxellomycetes</taxon>
        <taxon>Kickxellales</taxon>
        <taxon>Kickxellaceae</taxon>
        <taxon>Coemansia</taxon>
    </lineage>
</organism>
<gene>
    <name evidence="3" type="ORF">GGH94_006058</name>
</gene>
<dbReference type="PANTHER" id="PTHR10302">
    <property type="entry name" value="SINGLE-STRANDED DNA-BINDING PROTEIN"/>
    <property type="match status" value="1"/>
</dbReference>
<evidence type="ECO:0000313" key="4">
    <source>
        <dbReference type="Proteomes" id="UP001140074"/>
    </source>
</evidence>
<evidence type="ECO:0008006" key="5">
    <source>
        <dbReference type="Google" id="ProtNLM"/>
    </source>
</evidence>
<dbReference type="CDD" id="cd04496">
    <property type="entry name" value="SSB_OBF"/>
    <property type="match status" value="1"/>
</dbReference>
<dbReference type="InterPro" id="IPR000424">
    <property type="entry name" value="Primosome_PriB/ssb"/>
</dbReference>
<sequence length="151" mass="16707">MFRLALSRALTPAKAVAAAKMQIRNVNCYMNKAILLGNVGADPQEHTFSNGAKIASFSLATSRRYKDGTGNIIEQTSWHKVKFTGEQADKIMRLVKKSALVQVDGSIRYDSFTNKEGVEVHTTTIQGETIRIIAFPKREDGESAKENSEED</sequence>
<name>A0A9W8IK72_9FUNG</name>
<dbReference type="PROSITE" id="PS50935">
    <property type="entry name" value="SSB"/>
    <property type="match status" value="1"/>
</dbReference>
<evidence type="ECO:0000256" key="2">
    <source>
        <dbReference type="PROSITE-ProRule" id="PRU00252"/>
    </source>
</evidence>
<keyword evidence="4" id="KW-1185">Reference proteome</keyword>
<dbReference type="PANTHER" id="PTHR10302:SF0">
    <property type="entry name" value="SINGLE-STRANDED DNA-BINDING PROTEIN, MITOCHONDRIAL"/>
    <property type="match status" value="1"/>
</dbReference>
<dbReference type="HAMAP" id="MF_00984">
    <property type="entry name" value="SSB"/>
    <property type="match status" value="1"/>
</dbReference>
<dbReference type="Gene3D" id="2.40.50.140">
    <property type="entry name" value="Nucleic acid-binding proteins"/>
    <property type="match status" value="1"/>
</dbReference>